<dbReference type="InterPro" id="IPR036691">
    <property type="entry name" value="Endo/exonu/phosph_ase_sf"/>
</dbReference>
<dbReference type="OrthoDB" id="1411742at2759"/>
<feature type="region of interest" description="Disordered" evidence="1">
    <location>
        <begin position="115"/>
        <end position="202"/>
    </location>
</feature>
<protein>
    <recommendedName>
        <fullName evidence="4">DUF4283 domain-containing protein</fullName>
    </recommendedName>
</protein>
<feature type="region of interest" description="Disordered" evidence="1">
    <location>
        <begin position="245"/>
        <end position="273"/>
    </location>
</feature>
<evidence type="ECO:0000313" key="3">
    <source>
        <dbReference type="Proteomes" id="UP000242715"/>
    </source>
</evidence>
<reference evidence="3" key="1">
    <citation type="journal article" date="2017" name="Front. Plant Sci.">
        <title>Climate Clever Clovers: New Paradigm to Reduce the Environmental Footprint of Ruminants by Breeding Low Methanogenic Forages Utilizing Haplotype Variation.</title>
        <authorList>
            <person name="Kaur P."/>
            <person name="Appels R."/>
            <person name="Bayer P.E."/>
            <person name="Keeble-Gagnere G."/>
            <person name="Wang J."/>
            <person name="Hirakawa H."/>
            <person name="Shirasawa K."/>
            <person name="Vercoe P."/>
            <person name="Stefanova K."/>
            <person name="Durmic Z."/>
            <person name="Nichols P."/>
            <person name="Revell C."/>
            <person name="Isobe S.N."/>
            <person name="Edwards D."/>
            <person name="Erskine W."/>
        </authorList>
    </citation>
    <scope>NUCLEOTIDE SEQUENCE [LARGE SCALE GENOMIC DNA]</scope>
    <source>
        <strain evidence="3">cv. Daliak</strain>
    </source>
</reference>
<dbReference type="PANTHER" id="PTHR33116:SF78">
    <property type="entry name" value="OS12G0587133 PROTEIN"/>
    <property type="match status" value="1"/>
</dbReference>
<evidence type="ECO:0000313" key="2">
    <source>
        <dbReference type="EMBL" id="GAU42391.1"/>
    </source>
</evidence>
<keyword evidence="3" id="KW-1185">Reference proteome</keyword>
<organism evidence="2 3">
    <name type="scientific">Trifolium subterraneum</name>
    <name type="common">Subterranean clover</name>
    <dbReference type="NCBI Taxonomy" id="3900"/>
    <lineage>
        <taxon>Eukaryota</taxon>
        <taxon>Viridiplantae</taxon>
        <taxon>Streptophyta</taxon>
        <taxon>Embryophyta</taxon>
        <taxon>Tracheophyta</taxon>
        <taxon>Spermatophyta</taxon>
        <taxon>Magnoliopsida</taxon>
        <taxon>eudicotyledons</taxon>
        <taxon>Gunneridae</taxon>
        <taxon>Pentapetalae</taxon>
        <taxon>rosids</taxon>
        <taxon>fabids</taxon>
        <taxon>Fabales</taxon>
        <taxon>Fabaceae</taxon>
        <taxon>Papilionoideae</taxon>
        <taxon>50 kb inversion clade</taxon>
        <taxon>NPAAA clade</taxon>
        <taxon>Hologalegina</taxon>
        <taxon>IRL clade</taxon>
        <taxon>Trifolieae</taxon>
        <taxon>Trifolium</taxon>
    </lineage>
</organism>
<gene>
    <name evidence="2" type="ORF">TSUD_296890</name>
</gene>
<dbReference type="Proteomes" id="UP000242715">
    <property type="component" value="Unassembled WGS sequence"/>
</dbReference>
<dbReference type="Gene3D" id="3.60.10.10">
    <property type="entry name" value="Endonuclease/exonuclease/phosphatase"/>
    <property type="match status" value="1"/>
</dbReference>
<feature type="compositionally biased region" description="Acidic residues" evidence="1">
    <location>
        <begin position="143"/>
        <end position="154"/>
    </location>
</feature>
<dbReference type="SUPFAM" id="SSF56219">
    <property type="entry name" value="DNase I-like"/>
    <property type="match status" value="1"/>
</dbReference>
<evidence type="ECO:0000256" key="1">
    <source>
        <dbReference type="SAM" id="MobiDB-lite"/>
    </source>
</evidence>
<name>A0A2Z6NEZ6_TRISU</name>
<dbReference type="AlphaFoldDB" id="A0A2Z6NEZ6"/>
<dbReference type="EMBL" id="DF973917">
    <property type="protein sequence ID" value="GAU42391.1"/>
    <property type="molecule type" value="Genomic_DNA"/>
</dbReference>
<accession>A0A2Z6NEZ6</accession>
<dbReference type="PANTHER" id="PTHR33116">
    <property type="entry name" value="REVERSE TRANSCRIPTASE ZINC-BINDING DOMAIN-CONTAINING PROTEIN-RELATED-RELATED"/>
    <property type="match status" value="1"/>
</dbReference>
<feature type="compositionally biased region" description="Polar residues" evidence="1">
    <location>
        <begin position="159"/>
        <end position="168"/>
    </location>
</feature>
<sequence>MEDAKGWMDQWFKGIRSWCPNDLDVERTIWLRIYGVPSDALNESFFTQLVKPWGSFINKDEGALKKITMDVARLMIRTSCQKITDEFVDVKVNGDIYHLCVLEDSYGPMRIMIPQKNGNEGRDSSVESEEDEEEEVRRMWTEGDIEEREFEEDGAGGPQHTSNNNLSITGDVVRNETQSAELTKTDPIGIQTKDTKGKGMTRIHPTPAKLRKQQHPIQHMNLKIPNPDLSLSSFRANPAEDEASSCHSVSEFNGVTRKPPLKHRSGRKPTSSLSSVGEILCCSSSSFRNCNRRFMEKYFKNQLISYGRERRGETTSTELVITLRGDFNAISKSGERRGSSGSGCLSERSEFSLFIEAMEVIDIPVLGKKFTWFNSNGSTMRRLDRFLLSEGFIHKGGISNQWIGDHDISDHCPIWLECSILNWGPKPFKFNNCWVNHPEFLDLVKNIWVQSNVRGTKTFVISEKMKRLKEALKKWNRGVFGFKDLSIDKTVRELNEVEDLIANAPFDEAEVKGTVWSCDGNKSPGPKGFNLNFFKSKLYGINVGARLLEAGATFLACNTATIPFKFLGIPVGANPRRRETWKPVVEAMTKRLHSWHSRHLAPCCVLKSIEKIQRNFLWGGGAEERKICWAKWDQICLPKVKGGLGVKNLEFFNLALLRKWKWRFLNHDNAIWADLLRYRYGHLPSLLLSGLDITSIAHSSLWWRDIISPERGMSDSWFKSNISCRVGNGNNIGFWQFKLYGNQAFYDLFPDLYAKEAIKNIMVSERLHGTGSVSLWRWNWSESLSENEAQQLTAVQGLFDGFSLHNNNHDQWRWSPDSNGLFTVKSSYTNLLDLRQVELQDAHALEAIFNAYGSRMFLRK</sequence>
<evidence type="ECO:0008006" key="4">
    <source>
        <dbReference type="Google" id="ProtNLM"/>
    </source>
</evidence>
<proteinExistence type="predicted"/>